<dbReference type="Proteomes" id="UP000051530">
    <property type="component" value="Unassembled WGS sequence"/>
</dbReference>
<protein>
    <submittedName>
        <fullName evidence="1">Uncharacterized protein</fullName>
    </submittedName>
</protein>
<gene>
    <name evidence="1" type="ORF">M153_2990005886</name>
</gene>
<dbReference type="AlphaFoldDB" id="A0A0R0LYB7"/>
<evidence type="ECO:0000313" key="1">
    <source>
        <dbReference type="EMBL" id="KRH94322.1"/>
    </source>
</evidence>
<sequence length="61" mass="7353">MKIGGLMKICIFLMKNETILSRLVYRFNEPEFNVQNLFKLQQKNSCFSINQEMKFLHLRLL</sequence>
<proteinExistence type="predicted"/>
<name>A0A0R0LYB7_9MICR</name>
<comment type="caution">
    <text evidence="1">The sequence shown here is derived from an EMBL/GenBank/DDBJ whole genome shotgun (WGS) entry which is preliminary data.</text>
</comment>
<evidence type="ECO:0000313" key="2">
    <source>
        <dbReference type="Proteomes" id="UP000051530"/>
    </source>
</evidence>
<dbReference type="EMBL" id="LGUB01000095">
    <property type="protein sequence ID" value="KRH94322.1"/>
    <property type="molecule type" value="Genomic_DNA"/>
</dbReference>
<accession>A0A0R0LYB7</accession>
<dbReference type="VEuPathDB" id="MicrosporidiaDB:M153_2990005886"/>
<keyword evidence="2" id="KW-1185">Reference proteome</keyword>
<organism evidence="1 2">
    <name type="scientific">Pseudoloma neurophilia</name>
    <dbReference type="NCBI Taxonomy" id="146866"/>
    <lineage>
        <taxon>Eukaryota</taxon>
        <taxon>Fungi</taxon>
        <taxon>Fungi incertae sedis</taxon>
        <taxon>Microsporidia</taxon>
        <taxon>Pseudoloma</taxon>
    </lineage>
</organism>
<reference evidence="1 2" key="1">
    <citation type="submission" date="2015-07" db="EMBL/GenBank/DDBJ databases">
        <title>The genome of Pseudoloma neurophilia, a relevant intracellular parasite of the zebrafish.</title>
        <authorList>
            <person name="Ndikumana S."/>
            <person name="Pelin A."/>
            <person name="Sanders J."/>
            <person name="Corradi N."/>
        </authorList>
    </citation>
    <scope>NUCLEOTIDE SEQUENCE [LARGE SCALE GENOMIC DNA]</scope>
    <source>
        <strain evidence="1 2">MK1</strain>
    </source>
</reference>